<protein>
    <submittedName>
        <fullName evidence="1">Uncharacterized protein</fullName>
    </submittedName>
</protein>
<dbReference type="Proteomes" id="UP000623795">
    <property type="component" value="Unassembled WGS sequence"/>
</dbReference>
<organism evidence="1 2">
    <name type="scientific">Aromatoleum toluvorans</name>
    <dbReference type="NCBI Taxonomy" id="92002"/>
    <lineage>
        <taxon>Bacteria</taxon>
        <taxon>Pseudomonadati</taxon>
        <taxon>Pseudomonadota</taxon>
        <taxon>Betaproteobacteria</taxon>
        <taxon>Rhodocyclales</taxon>
        <taxon>Rhodocyclaceae</taxon>
        <taxon>Aromatoleum</taxon>
    </lineage>
</organism>
<gene>
    <name evidence="1" type="ORF">GPA22_05710</name>
</gene>
<sequence>MLAYVPKFHERVDRALSRALNGVTVLSDIRAAVVTTLPGAITPVAQDIAAIREDVEAMPAHIDRSQADVLTELKAGLAATAAQIVRDLKSAPTLPPAPDLDARLAPVLRILIQAQALALDATPDETVGKPKQFKDDVAIEALRTSDTADTARKILPPTLAQRFDRALRKFDDPTPAHRGRRWGEMQQLCAEIAALHLQDDHGKA</sequence>
<comment type="caution">
    <text evidence="1">The sequence shown here is derived from an EMBL/GenBank/DDBJ whole genome shotgun (WGS) entry which is preliminary data.</text>
</comment>
<accession>A0ABX1PX46</accession>
<evidence type="ECO:0000313" key="2">
    <source>
        <dbReference type="Proteomes" id="UP000623795"/>
    </source>
</evidence>
<proteinExistence type="predicted"/>
<dbReference type="EMBL" id="WTVN01000006">
    <property type="protein sequence ID" value="NMG43227.1"/>
    <property type="molecule type" value="Genomic_DNA"/>
</dbReference>
<reference evidence="1 2" key="1">
    <citation type="submission" date="2019-12" db="EMBL/GenBank/DDBJ databases">
        <title>Comparative genomics gives insights into the taxonomy of the Azoarcus-Aromatoleum group and reveals separate origins of nif in the plant-associated Azoarcus and non-plant-associated Aromatoleum sub-groups.</title>
        <authorList>
            <person name="Lafos M."/>
            <person name="Maluk M."/>
            <person name="Batista M."/>
            <person name="Junghare M."/>
            <person name="Carmona M."/>
            <person name="Faoro H."/>
            <person name="Cruz L.M."/>
            <person name="Battistoni F."/>
            <person name="De Souza E."/>
            <person name="Pedrosa F."/>
            <person name="Chen W.-M."/>
            <person name="Poole P.S."/>
            <person name="Dixon R.A."/>
            <person name="James E.K."/>
        </authorList>
    </citation>
    <scope>NUCLEOTIDE SEQUENCE [LARGE SCALE GENOMIC DNA]</scope>
    <source>
        <strain evidence="1 2">Td21</strain>
    </source>
</reference>
<evidence type="ECO:0000313" key="1">
    <source>
        <dbReference type="EMBL" id="NMG43227.1"/>
    </source>
</evidence>
<dbReference type="RefSeq" id="WP_169255141.1">
    <property type="nucleotide sequence ID" value="NZ_WTVN01000006.1"/>
</dbReference>
<keyword evidence="2" id="KW-1185">Reference proteome</keyword>
<name>A0ABX1PX46_9RHOO</name>